<evidence type="ECO:0000256" key="3">
    <source>
        <dbReference type="ARBA" id="ARBA00023002"/>
    </source>
</evidence>
<evidence type="ECO:0000313" key="7">
    <source>
        <dbReference type="Proteomes" id="UP001175097"/>
    </source>
</evidence>
<reference evidence="6" key="1">
    <citation type="submission" date="2023-03" db="EMBL/GenBank/DDBJ databases">
        <title>MT1 and MT2 Draft Genomes of Novel Species.</title>
        <authorList>
            <person name="Venkateswaran K."/>
        </authorList>
    </citation>
    <scope>NUCLEOTIDE SEQUENCE</scope>
    <source>
        <strain evidence="6">F6_3S_P_2</strain>
    </source>
</reference>
<dbReference type="InterPro" id="IPR036291">
    <property type="entry name" value="NAD(P)-bd_dom_sf"/>
</dbReference>
<protein>
    <submittedName>
        <fullName evidence="6">Alcohol dehydrogenase catalytic domain-containing protein</fullName>
    </submittedName>
</protein>
<accession>A0ABT8JVG7</accession>
<dbReference type="Pfam" id="PF00107">
    <property type="entry name" value="ADH_zinc_N"/>
    <property type="match status" value="1"/>
</dbReference>
<organism evidence="6 7">
    <name type="scientific">Sporosarcina highlanderae</name>
    <dbReference type="NCBI Taxonomy" id="3035916"/>
    <lineage>
        <taxon>Bacteria</taxon>
        <taxon>Bacillati</taxon>
        <taxon>Bacillota</taxon>
        <taxon>Bacilli</taxon>
        <taxon>Bacillales</taxon>
        <taxon>Caryophanaceae</taxon>
        <taxon>Sporosarcina</taxon>
    </lineage>
</organism>
<keyword evidence="3" id="KW-0560">Oxidoreductase</keyword>
<dbReference type="SMART" id="SM00829">
    <property type="entry name" value="PKS_ER"/>
    <property type="match status" value="1"/>
</dbReference>
<dbReference type="PANTHER" id="PTHR43401:SF2">
    <property type="entry name" value="L-THREONINE 3-DEHYDROGENASE"/>
    <property type="match status" value="1"/>
</dbReference>
<name>A0ABT8JVG7_9BACL</name>
<evidence type="ECO:0000256" key="1">
    <source>
        <dbReference type="ARBA" id="ARBA00022723"/>
    </source>
</evidence>
<evidence type="ECO:0000256" key="2">
    <source>
        <dbReference type="ARBA" id="ARBA00022833"/>
    </source>
</evidence>
<dbReference type="Pfam" id="PF08240">
    <property type="entry name" value="ADH_N"/>
    <property type="match status" value="1"/>
</dbReference>
<dbReference type="PROSITE" id="PS00059">
    <property type="entry name" value="ADH_ZINC"/>
    <property type="match status" value="1"/>
</dbReference>
<dbReference type="Proteomes" id="UP001175097">
    <property type="component" value="Unassembled WGS sequence"/>
</dbReference>
<dbReference type="InterPro" id="IPR050129">
    <property type="entry name" value="Zn_alcohol_dh"/>
</dbReference>
<comment type="similarity">
    <text evidence="4">Belongs to the zinc-containing alcohol dehydrogenase family.</text>
</comment>
<comment type="caution">
    <text evidence="6">The sequence shown here is derived from an EMBL/GenBank/DDBJ whole genome shotgun (WGS) entry which is preliminary data.</text>
</comment>
<evidence type="ECO:0000313" key="6">
    <source>
        <dbReference type="EMBL" id="MDN4609171.1"/>
    </source>
</evidence>
<proteinExistence type="inferred from homology"/>
<dbReference type="PANTHER" id="PTHR43401">
    <property type="entry name" value="L-THREONINE 3-DEHYDROGENASE"/>
    <property type="match status" value="1"/>
</dbReference>
<keyword evidence="1 4" id="KW-0479">Metal-binding</keyword>
<dbReference type="InterPro" id="IPR011032">
    <property type="entry name" value="GroES-like_sf"/>
</dbReference>
<dbReference type="RefSeq" id="WP_301245796.1">
    <property type="nucleotide sequence ID" value="NZ_JAROCC010000021.1"/>
</dbReference>
<dbReference type="InterPro" id="IPR002328">
    <property type="entry name" value="ADH_Zn_CS"/>
</dbReference>
<comment type="cofactor">
    <cofactor evidence="4">
        <name>Zn(2+)</name>
        <dbReference type="ChEBI" id="CHEBI:29105"/>
    </cofactor>
</comment>
<dbReference type="InterPro" id="IPR013149">
    <property type="entry name" value="ADH-like_C"/>
</dbReference>
<dbReference type="SUPFAM" id="SSF50129">
    <property type="entry name" value="GroES-like"/>
    <property type="match status" value="1"/>
</dbReference>
<dbReference type="InterPro" id="IPR020843">
    <property type="entry name" value="ER"/>
</dbReference>
<keyword evidence="7" id="KW-1185">Reference proteome</keyword>
<evidence type="ECO:0000259" key="5">
    <source>
        <dbReference type="SMART" id="SM00829"/>
    </source>
</evidence>
<evidence type="ECO:0000256" key="4">
    <source>
        <dbReference type="RuleBase" id="RU361277"/>
    </source>
</evidence>
<dbReference type="EMBL" id="JAROCC010000021">
    <property type="protein sequence ID" value="MDN4609171.1"/>
    <property type="molecule type" value="Genomic_DNA"/>
</dbReference>
<gene>
    <name evidence="6" type="ORF">P5G49_17040</name>
</gene>
<dbReference type="Gene3D" id="3.90.180.10">
    <property type="entry name" value="Medium-chain alcohol dehydrogenases, catalytic domain"/>
    <property type="match status" value="1"/>
</dbReference>
<dbReference type="Gene3D" id="3.40.50.720">
    <property type="entry name" value="NAD(P)-binding Rossmann-like Domain"/>
    <property type="match status" value="1"/>
</dbReference>
<feature type="domain" description="Enoyl reductase (ER)" evidence="5">
    <location>
        <begin position="15"/>
        <end position="347"/>
    </location>
</feature>
<keyword evidence="2 4" id="KW-0862">Zinc</keyword>
<dbReference type="SUPFAM" id="SSF51735">
    <property type="entry name" value="NAD(P)-binding Rossmann-fold domains"/>
    <property type="match status" value="1"/>
</dbReference>
<dbReference type="InterPro" id="IPR013154">
    <property type="entry name" value="ADH-like_N"/>
</dbReference>
<sequence>MNKMMAVIKARPQKEPFELTSVPLPSNPLEQEVTIKVESVGICGTDLSIYKWTENVAREYNPNFPFTPGHEFSGTIVKVGSSVEQLKVGDHVAVNPHMSCNSCDMCLEGNQNICRNRPILGCHANGGLVEYINVRAMNVFKLPHGFPSYLGSLAEPMSVAVHALEKVHSSENKTAVIIGAGTIGLLQYLTCKAAGYSHIFVTGLSQDKERLNLARSMGAKVINIENENPQDAIFEVIGRKEVDVVFEAAGTNESINLSIELVKPTGKVALIGIAASTTPIDTTKLLFSEKQLIGCRAYTLKTWDVTMDLIHTISSDLEKLVTHRFGMNQINEAINLIAERKCLKVIIEPHLKG</sequence>